<evidence type="ECO:0000313" key="9">
    <source>
        <dbReference type="Proteomes" id="UP001485043"/>
    </source>
</evidence>
<feature type="region of interest" description="Disordered" evidence="6">
    <location>
        <begin position="1"/>
        <end position="57"/>
    </location>
</feature>
<dbReference type="GO" id="GO:0005634">
    <property type="term" value="C:nucleus"/>
    <property type="evidence" value="ECO:0007669"/>
    <property type="project" value="UniProtKB-SubCell"/>
</dbReference>
<feature type="compositionally biased region" description="Low complexity" evidence="6">
    <location>
        <begin position="415"/>
        <end position="432"/>
    </location>
</feature>
<dbReference type="AlphaFoldDB" id="A0AAW1TG64"/>
<feature type="compositionally biased region" description="Polar residues" evidence="6">
    <location>
        <begin position="563"/>
        <end position="577"/>
    </location>
</feature>
<dbReference type="PROSITE" id="PS51032">
    <property type="entry name" value="AP2_ERF"/>
    <property type="match status" value="1"/>
</dbReference>
<dbReference type="GO" id="GO:0003700">
    <property type="term" value="F:DNA-binding transcription factor activity"/>
    <property type="evidence" value="ECO:0007669"/>
    <property type="project" value="InterPro"/>
</dbReference>
<feature type="region of interest" description="Disordered" evidence="6">
    <location>
        <begin position="247"/>
        <end position="288"/>
    </location>
</feature>
<keyword evidence="4" id="KW-0804">Transcription</keyword>
<dbReference type="FunFam" id="3.30.730.10:FF:000001">
    <property type="entry name" value="Ethylene-responsive transcription factor 2"/>
    <property type="match status" value="1"/>
</dbReference>
<evidence type="ECO:0000259" key="7">
    <source>
        <dbReference type="PROSITE" id="PS51032"/>
    </source>
</evidence>
<reference evidence="8 9" key="1">
    <citation type="journal article" date="2024" name="Nat. Commun.">
        <title>Phylogenomics reveals the evolutionary origins of lichenization in chlorophyte algae.</title>
        <authorList>
            <person name="Puginier C."/>
            <person name="Libourel C."/>
            <person name="Otte J."/>
            <person name="Skaloud P."/>
            <person name="Haon M."/>
            <person name="Grisel S."/>
            <person name="Petersen M."/>
            <person name="Berrin J.G."/>
            <person name="Delaux P.M."/>
            <person name="Dal Grande F."/>
            <person name="Keller J."/>
        </authorList>
    </citation>
    <scope>NUCLEOTIDE SEQUENCE [LARGE SCALE GENOMIC DNA]</scope>
    <source>
        <strain evidence="8 9">SAG 2523</strain>
    </source>
</reference>
<keyword evidence="9" id="KW-1185">Reference proteome</keyword>
<feature type="domain" description="AP2/ERF" evidence="7">
    <location>
        <begin position="434"/>
        <end position="491"/>
    </location>
</feature>
<proteinExistence type="predicted"/>
<dbReference type="InterPro" id="IPR044808">
    <property type="entry name" value="ERF_plant"/>
</dbReference>
<feature type="compositionally biased region" description="Polar residues" evidence="6">
    <location>
        <begin position="382"/>
        <end position="392"/>
    </location>
</feature>
<evidence type="ECO:0000256" key="1">
    <source>
        <dbReference type="ARBA" id="ARBA00004123"/>
    </source>
</evidence>
<dbReference type="EMBL" id="JALJOV010000091">
    <property type="protein sequence ID" value="KAK9867374.1"/>
    <property type="molecule type" value="Genomic_DNA"/>
</dbReference>
<dbReference type="InterPro" id="IPR001471">
    <property type="entry name" value="AP2/ERF_dom"/>
</dbReference>
<dbReference type="GO" id="GO:0009873">
    <property type="term" value="P:ethylene-activated signaling pathway"/>
    <property type="evidence" value="ECO:0007669"/>
    <property type="project" value="InterPro"/>
</dbReference>
<dbReference type="Proteomes" id="UP001485043">
    <property type="component" value="Unassembled WGS sequence"/>
</dbReference>
<protein>
    <recommendedName>
        <fullName evidence="7">AP2/ERF domain-containing protein</fullName>
    </recommendedName>
</protein>
<dbReference type="Pfam" id="PF00847">
    <property type="entry name" value="AP2"/>
    <property type="match status" value="1"/>
</dbReference>
<feature type="compositionally biased region" description="Polar residues" evidence="6">
    <location>
        <begin position="262"/>
        <end position="271"/>
    </location>
</feature>
<feature type="compositionally biased region" description="Polar residues" evidence="6">
    <location>
        <begin position="14"/>
        <end position="33"/>
    </location>
</feature>
<dbReference type="PRINTS" id="PR00367">
    <property type="entry name" value="ETHRSPELEMNT"/>
</dbReference>
<evidence type="ECO:0000256" key="2">
    <source>
        <dbReference type="ARBA" id="ARBA00023015"/>
    </source>
</evidence>
<keyword evidence="3" id="KW-0238">DNA-binding</keyword>
<feature type="region of interest" description="Disordered" evidence="6">
    <location>
        <begin position="557"/>
        <end position="667"/>
    </location>
</feature>
<keyword evidence="5" id="KW-0539">Nucleus</keyword>
<comment type="subcellular location">
    <subcellularLocation>
        <location evidence="1">Nucleus</location>
    </subcellularLocation>
</comment>
<gene>
    <name evidence="8" type="ORF">WJX84_006296</name>
</gene>
<dbReference type="InterPro" id="IPR036955">
    <property type="entry name" value="AP2/ERF_dom_sf"/>
</dbReference>
<sequence>MVMTDMARDESPCASVQNGNAQRNSSDSTSPSSHGLPIPSKSLPPRPPSVSHPFVGSAPAQSRLYEVPQSSTLQSGPFFAPAVSFPQSLSIPFQHPNPSISSIPQPNGFPFLAPQHVNVKLSQGQASHLAFLQRVSPAMLLASQGGSPSSHSSALTSIPLFGSSPGSASPTAFAGLSLGSTPPFGPSSNGFHPGGASHPNGGLPVQSGQQLSSVAPGPGLLSSSLGSALIPRSTSAPSSIQPIASGFASQDQHQNVHVGPSGLSNPMSNGTLLGAQPKDDASTQLSTAKVAGGSPELLIAPLNTGLQPAGSEAGPPTSTGNRLGPPPALANGFPGLTSVPGRPSPLGQPNADGAGLPNGHAPPMDVPVAQATGKVGGRGSGPRSTLSSQLRKGSTGIAKIKGNGAMKASNGLAGSGPRSAPISASPSSAPAGNKYRGVRQRPWGKFAAEIRDPTKGCRLWLGTFDTAEEAAAAYDGAARRIRGDAAICNFPPGAVPGALAEGNAGMMVPAAKAEPVEADVEEHPAGASDPGPNAFGSATSALVNLRLGSSFQQPPLSRCASPGMTNGSASPQISNAGQARGLSRPGSTSSMDASEGMVVDDDDIVGPMDMSDSPDLDGAPASSRAHSVSEMEVADILSSMPDTLTSRSGSLGKRARIPSRRLRSFGV</sequence>
<evidence type="ECO:0000256" key="6">
    <source>
        <dbReference type="SAM" id="MobiDB-lite"/>
    </source>
</evidence>
<feature type="region of interest" description="Disordered" evidence="6">
    <location>
        <begin position="184"/>
        <end position="218"/>
    </location>
</feature>
<dbReference type="InterPro" id="IPR016177">
    <property type="entry name" value="DNA-bd_dom_sf"/>
</dbReference>
<feature type="region of interest" description="Disordered" evidence="6">
    <location>
        <begin position="300"/>
        <end position="436"/>
    </location>
</feature>
<comment type="caution">
    <text evidence="8">The sequence shown here is derived from an EMBL/GenBank/DDBJ whole genome shotgun (WGS) entry which is preliminary data.</text>
</comment>
<feature type="compositionally biased region" description="Basic residues" evidence="6">
    <location>
        <begin position="653"/>
        <end position="667"/>
    </location>
</feature>
<organism evidence="8 9">
    <name type="scientific">Apatococcus fuscideae</name>
    <dbReference type="NCBI Taxonomy" id="2026836"/>
    <lineage>
        <taxon>Eukaryota</taxon>
        <taxon>Viridiplantae</taxon>
        <taxon>Chlorophyta</taxon>
        <taxon>core chlorophytes</taxon>
        <taxon>Trebouxiophyceae</taxon>
        <taxon>Chlorellales</taxon>
        <taxon>Chlorellaceae</taxon>
        <taxon>Apatococcus</taxon>
    </lineage>
</organism>
<name>A0AAW1TG64_9CHLO</name>
<evidence type="ECO:0000256" key="4">
    <source>
        <dbReference type="ARBA" id="ARBA00023163"/>
    </source>
</evidence>
<dbReference type="SUPFAM" id="SSF54171">
    <property type="entry name" value="DNA-binding domain"/>
    <property type="match status" value="1"/>
</dbReference>
<dbReference type="SMART" id="SM00380">
    <property type="entry name" value="AP2"/>
    <property type="match status" value="1"/>
</dbReference>
<dbReference type="PANTHER" id="PTHR31190">
    <property type="entry name" value="DNA-BINDING DOMAIN"/>
    <property type="match status" value="1"/>
</dbReference>
<feature type="compositionally biased region" description="Polar residues" evidence="6">
    <location>
        <begin position="640"/>
        <end position="649"/>
    </location>
</feature>
<accession>A0AAW1TG64</accession>
<dbReference type="Gene3D" id="3.30.730.10">
    <property type="entry name" value="AP2/ERF domain"/>
    <property type="match status" value="1"/>
</dbReference>
<feature type="compositionally biased region" description="Basic and acidic residues" evidence="6">
    <location>
        <begin position="1"/>
        <end position="11"/>
    </location>
</feature>
<evidence type="ECO:0000256" key="3">
    <source>
        <dbReference type="ARBA" id="ARBA00023125"/>
    </source>
</evidence>
<keyword evidence="2" id="KW-0805">Transcription regulation</keyword>
<dbReference type="CDD" id="cd00018">
    <property type="entry name" value="AP2"/>
    <property type="match status" value="1"/>
</dbReference>
<dbReference type="GO" id="GO:0003677">
    <property type="term" value="F:DNA binding"/>
    <property type="evidence" value="ECO:0007669"/>
    <property type="project" value="UniProtKB-KW"/>
</dbReference>
<evidence type="ECO:0000313" key="8">
    <source>
        <dbReference type="EMBL" id="KAK9867374.1"/>
    </source>
</evidence>
<evidence type="ECO:0000256" key="5">
    <source>
        <dbReference type="ARBA" id="ARBA00023242"/>
    </source>
</evidence>